<sequence>MIMRLHVRQQLIVRVCRFVLFLFVSAPGTALISVSAIALDATIVPCERVKCNCQEKNRHVNMEGEREAVPNWEMESEVEQVLIQECKTRGKMNLFYFFVEYYGWTDREFLPPNVWRIS</sequence>
<keyword evidence="2" id="KW-1185">Reference proteome</keyword>
<name>F9W919_TRYCI</name>
<dbReference type="AlphaFoldDB" id="F9W919"/>
<reference evidence="1 2" key="2">
    <citation type="journal article" date="2012" name="Proc. Natl. Acad. Sci. U.S.A.">
        <title>Antigenic diversity is generated by distinct evolutionary mechanisms in African trypanosome species.</title>
        <authorList>
            <person name="Jackson A.P."/>
            <person name="Berry A."/>
            <person name="Aslett M."/>
            <person name="Allison H.C."/>
            <person name="Burton P."/>
            <person name="Vavrova-Anderson J."/>
            <person name="Brown R."/>
            <person name="Browne H."/>
            <person name="Corton N."/>
            <person name="Hauser H."/>
            <person name="Gamble J."/>
            <person name="Gilderthorp R."/>
            <person name="Marcello L."/>
            <person name="McQuillan J."/>
            <person name="Otto T.D."/>
            <person name="Quail M.A."/>
            <person name="Sanders M.J."/>
            <person name="van Tonder A."/>
            <person name="Ginger M.L."/>
            <person name="Field M.C."/>
            <person name="Barry J.D."/>
            <person name="Hertz-Fowler C."/>
            <person name="Berriman M."/>
        </authorList>
    </citation>
    <scope>NUCLEOTIDE SEQUENCE [LARGE SCALE GENOMIC DNA]</scope>
    <source>
        <strain evidence="1 2">IL3000</strain>
    </source>
</reference>
<evidence type="ECO:0000313" key="1">
    <source>
        <dbReference type="EMBL" id="CCD13708.1"/>
    </source>
</evidence>
<dbReference type="Proteomes" id="UP000000702">
    <property type="component" value="Unassembled WGS sequence"/>
</dbReference>
<proteinExistence type="predicted"/>
<accession>F9W919</accession>
<dbReference type="EMBL" id="CAEQ01001254">
    <property type="protein sequence ID" value="CCD13708.1"/>
    <property type="molecule type" value="Genomic_DNA"/>
</dbReference>
<evidence type="ECO:0000313" key="2">
    <source>
        <dbReference type="Proteomes" id="UP000000702"/>
    </source>
</evidence>
<reference evidence="2" key="1">
    <citation type="submission" date="2011-07" db="EMBL/GenBank/DDBJ databases">
        <title>Divergent evolution of antigenic variation in African trypanosomes.</title>
        <authorList>
            <person name="Jackson A.P."/>
            <person name="Berry A."/>
            <person name="Allison H.C."/>
            <person name="Burton P."/>
            <person name="Anderson J."/>
            <person name="Aslett M."/>
            <person name="Brown R."/>
            <person name="Corton N."/>
            <person name="Harris D."/>
            <person name="Hauser H."/>
            <person name="Gamble J."/>
            <person name="Gilderthorp R."/>
            <person name="McQuillan J."/>
            <person name="Quail M.A."/>
            <person name="Sanders M."/>
            <person name="Van Tonder A."/>
            <person name="Ginger M.L."/>
            <person name="Donelson J.E."/>
            <person name="Field M.C."/>
            <person name="Barry J.D."/>
            <person name="Berriman M."/>
            <person name="Hertz-Fowler C."/>
        </authorList>
    </citation>
    <scope>NUCLEOTIDE SEQUENCE [LARGE SCALE GENOMIC DNA]</scope>
    <source>
        <strain evidence="2">IL3000</strain>
    </source>
</reference>
<organism evidence="1 2">
    <name type="scientific">Trypanosoma congolense (strain IL3000)</name>
    <dbReference type="NCBI Taxonomy" id="1068625"/>
    <lineage>
        <taxon>Eukaryota</taxon>
        <taxon>Discoba</taxon>
        <taxon>Euglenozoa</taxon>
        <taxon>Kinetoplastea</taxon>
        <taxon>Metakinetoplastina</taxon>
        <taxon>Trypanosomatida</taxon>
        <taxon>Trypanosomatidae</taxon>
        <taxon>Trypanosoma</taxon>
        <taxon>Nannomonas</taxon>
    </lineage>
</organism>
<comment type="caution">
    <text evidence="1">The sequence shown here is derived from an EMBL/GenBank/DDBJ whole genome shotgun (WGS) entry which is preliminary data.</text>
</comment>
<gene>
    <name evidence="1" type="ORF">TCIL3000_0_04650</name>
</gene>
<protein>
    <submittedName>
        <fullName evidence="1">Uncharacterized protein</fullName>
    </submittedName>
</protein>